<reference evidence="4 5" key="1">
    <citation type="submission" date="2018-07" db="EMBL/GenBank/DDBJ databases">
        <title>Genomic Encyclopedia of Type Strains, Phase IV (KMG-IV): sequencing the most valuable type-strain genomes for metagenomic binning, comparative biology and taxonomic classification.</title>
        <authorList>
            <person name="Goeker M."/>
        </authorList>
    </citation>
    <scope>NUCLEOTIDE SEQUENCE [LARGE SCALE GENOMIC DNA]</scope>
    <source>
        <strain evidence="4 5">DSM 44290</strain>
    </source>
</reference>
<dbReference type="InterPro" id="IPR003719">
    <property type="entry name" value="Phenazine_PhzF-like"/>
</dbReference>
<evidence type="ECO:0000256" key="1">
    <source>
        <dbReference type="ARBA" id="ARBA00008270"/>
    </source>
</evidence>
<keyword evidence="2" id="KW-0413">Isomerase</keyword>
<protein>
    <submittedName>
        <fullName evidence="4">PhzF family phenazine biosynthesis protein</fullName>
    </submittedName>
</protein>
<evidence type="ECO:0000313" key="5">
    <source>
        <dbReference type="Proteomes" id="UP000254869"/>
    </source>
</evidence>
<dbReference type="STRING" id="1210086.GCA_001613105_02217"/>
<dbReference type="PANTHER" id="PTHR13774:SF17">
    <property type="entry name" value="PHENAZINE BIOSYNTHESIS-LIKE DOMAIN-CONTAINING PROTEIN"/>
    <property type="match status" value="1"/>
</dbReference>
<keyword evidence="5" id="KW-1185">Reference proteome</keyword>
<dbReference type="Pfam" id="PF02567">
    <property type="entry name" value="PhzC-PhzF"/>
    <property type="match status" value="1"/>
</dbReference>
<proteinExistence type="inferred from homology"/>
<dbReference type="SUPFAM" id="SSF54506">
    <property type="entry name" value="Diaminopimelate epimerase-like"/>
    <property type="match status" value="1"/>
</dbReference>
<comment type="similarity">
    <text evidence="1">Belongs to the PhzF family.</text>
</comment>
<comment type="caution">
    <text evidence="4">The sequence shown here is derived from an EMBL/GenBank/DDBJ whole genome shotgun (WGS) entry which is preliminary data.</text>
</comment>
<dbReference type="GO" id="GO:0005737">
    <property type="term" value="C:cytoplasm"/>
    <property type="evidence" value="ECO:0007669"/>
    <property type="project" value="TreeGrafter"/>
</dbReference>
<evidence type="ECO:0000256" key="3">
    <source>
        <dbReference type="PIRSR" id="PIRSR016184-1"/>
    </source>
</evidence>
<organism evidence="4 5">
    <name type="scientific">Nocardia pseudobrasiliensis</name>
    <dbReference type="NCBI Taxonomy" id="45979"/>
    <lineage>
        <taxon>Bacteria</taxon>
        <taxon>Bacillati</taxon>
        <taxon>Actinomycetota</taxon>
        <taxon>Actinomycetes</taxon>
        <taxon>Mycobacteriales</taxon>
        <taxon>Nocardiaceae</taxon>
        <taxon>Nocardia</taxon>
    </lineage>
</organism>
<dbReference type="AlphaFoldDB" id="A0A370I3P2"/>
<dbReference type="Proteomes" id="UP000254869">
    <property type="component" value="Unassembled WGS sequence"/>
</dbReference>
<dbReference type="PIRSF" id="PIRSF016184">
    <property type="entry name" value="PhzC_PhzF"/>
    <property type="match status" value="1"/>
</dbReference>
<evidence type="ECO:0000313" key="4">
    <source>
        <dbReference type="EMBL" id="RDI65353.1"/>
    </source>
</evidence>
<feature type="active site" evidence="3">
    <location>
        <position position="68"/>
    </location>
</feature>
<dbReference type="GO" id="GO:0016853">
    <property type="term" value="F:isomerase activity"/>
    <property type="evidence" value="ECO:0007669"/>
    <property type="project" value="UniProtKB-KW"/>
</dbReference>
<dbReference type="Gene3D" id="3.10.310.10">
    <property type="entry name" value="Diaminopimelate Epimerase, Chain A, domain 1"/>
    <property type="match status" value="2"/>
</dbReference>
<dbReference type="EMBL" id="QQBC01000006">
    <property type="protein sequence ID" value="RDI65353.1"/>
    <property type="molecule type" value="Genomic_DNA"/>
</dbReference>
<dbReference type="PANTHER" id="PTHR13774">
    <property type="entry name" value="PHENAZINE BIOSYNTHESIS PROTEIN"/>
    <property type="match status" value="1"/>
</dbReference>
<dbReference type="NCBIfam" id="TIGR00654">
    <property type="entry name" value="PhzF_family"/>
    <property type="match status" value="1"/>
</dbReference>
<accession>A0A370I3P2</accession>
<evidence type="ECO:0000256" key="2">
    <source>
        <dbReference type="ARBA" id="ARBA00023235"/>
    </source>
</evidence>
<gene>
    <name evidence="4" type="ORF">DFR76_106223</name>
</gene>
<name>A0A370I3P2_9NOCA</name>
<sequence length="293" mass="31660">MLWRAVAALCRVSIGGEGTFGSMEVLLHQIDAFADAPFTGNPAAVMPLLEWLPDELLQHLAEENNLAETAFYTSVLPPSAGAAPADGPAFHLRWFTPEAEIDMCGHATMATAAQILEDLYPGSDRVHFFTRSGWLSVDRTDDDEFVLNLPALPSVDVVPDPELAAAVGVRVMRALTGQDEVLVLATEYEVREARPNVAGFPKLPRGVILTAPGDTADFVSRYFSQGAIPEDPVTGSAHAQLVPLWSRDLGRANLTAHQLSARGGRLHCALDGDRVLLSGRCHRYMDGVVRLPD</sequence>